<evidence type="ECO:0000313" key="5">
    <source>
        <dbReference type="Proteomes" id="UP000322899"/>
    </source>
</evidence>
<evidence type="ECO:0000313" key="4">
    <source>
        <dbReference type="EMBL" id="KAA0178443.1"/>
    </source>
</evidence>
<feature type="region of interest" description="Disordered" evidence="1">
    <location>
        <begin position="225"/>
        <end position="256"/>
    </location>
</feature>
<feature type="chain" id="PRO_5036136790" description="ER membrane protein complex subunit 10" evidence="2">
    <location>
        <begin position="25"/>
        <end position="256"/>
    </location>
</feature>
<feature type="signal peptide" evidence="2">
    <location>
        <begin position="1"/>
        <end position="24"/>
    </location>
</feature>
<dbReference type="Proteomes" id="UP000322899">
    <property type="component" value="Unassembled WGS sequence"/>
</dbReference>
<organism evidence="3 6">
    <name type="scientific">Cafeteria roenbergensis</name>
    <name type="common">Marine flagellate</name>
    <dbReference type="NCBI Taxonomy" id="33653"/>
    <lineage>
        <taxon>Eukaryota</taxon>
        <taxon>Sar</taxon>
        <taxon>Stramenopiles</taxon>
        <taxon>Bigyra</taxon>
        <taxon>Opalozoa</taxon>
        <taxon>Bicosoecida</taxon>
        <taxon>Cafeteriaceae</taxon>
        <taxon>Cafeteria</taxon>
    </lineage>
</organism>
<dbReference type="EMBL" id="VLTN01000005">
    <property type="protein sequence ID" value="KAA0156008.1"/>
    <property type="molecule type" value="Genomic_DNA"/>
</dbReference>
<dbReference type="OrthoDB" id="10316044at2759"/>
<feature type="compositionally biased region" description="Basic and acidic residues" evidence="1">
    <location>
        <begin position="226"/>
        <end position="238"/>
    </location>
</feature>
<evidence type="ECO:0000313" key="6">
    <source>
        <dbReference type="Proteomes" id="UP000323011"/>
    </source>
</evidence>
<evidence type="ECO:0000256" key="1">
    <source>
        <dbReference type="SAM" id="MobiDB-lite"/>
    </source>
</evidence>
<keyword evidence="6" id="KW-1185">Reference proteome</keyword>
<dbReference type="AlphaFoldDB" id="A0A5A8CTC8"/>
<dbReference type="EMBL" id="VLTO01000001">
    <property type="protein sequence ID" value="KAA0178443.1"/>
    <property type="molecule type" value="Genomic_DNA"/>
</dbReference>
<dbReference type="Proteomes" id="UP000323011">
    <property type="component" value="Unassembled WGS sequence"/>
</dbReference>
<keyword evidence="2" id="KW-0732">Signal</keyword>
<gene>
    <name evidence="4" type="ORF">FNF27_00292</name>
    <name evidence="3" type="ORF">FNF29_01426</name>
</gene>
<evidence type="ECO:0000313" key="3">
    <source>
        <dbReference type="EMBL" id="KAA0156008.1"/>
    </source>
</evidence>
<name>A0A5A8CTC8_CAFRO</name>
<comment type="caution">
    <text evidence="3">The sequence shown here is derived from an EMBL/GenBank/DDBJ whole genome shotgun (WGS) entry which is preliminary data.</text>
</comment>
<evidence type="ECO:0008006" key="7">
    <source>
        <dbReference type="Google" id="ProtNLM"/>
    </source>
</evidence>
<proteinExistence type="predicted"/>
<reference evidence="5 6" key="1">
    <citation type="submission" date="2019-07" db="EMBL/GenBank/DDBJ databases">
        <title>Genomes of Cafeteria roenbergensis.</title>
        <authorList>
            <person name="Fischer M.G."/>
            <person name="Hackl T."/>
            <person name="Roman M."/>
        </authorList>
    </citation>
    <scope>NUCLEOTIDE SEQUENCE [LARGE SCALE GENOMIC DNA]</scope>
    <source>
        <strain evidence="3 6">BVI</strain>
        <strain evidence="4 5">E4-10P</strain>
    </source>
</reference>
<evidence type="ECO:0000256" key="2">
    <source>
        <dbReference type="SAM" id="SignalP"/>
    </source>
</evidence>
<sequence>MRSIVAAVASLAFAAAVGAGSAAAEPLNMTEFWAGTWAVYSSGAKAGAGFDRVLMNLTAAASDSLFSADTVFEGAMYVAADPESGRMTDDLIKSVQIRLSLAGAASEDEDADADEVSTGAGSLTWLEGQAGGLATEQRFAVQLSADAPGVLIGDGEGAVVTMAKPHFVSIVSGGTRMVLKKQPVAGEKTFFQRYGSMLMIGVIFLLNMGVRTYMNQGGGAWSSKVAKRDAMEEKRGVSDEASAPVGAKGKKKTKAA</sequence>
<protein>
    <recommendedName>
        <fullName evidence="7">ER membrane protein complex subunit 10</fullName>
    </recommendedName>
</protein>
<accession>A0A5A8CTC8</accession>